<feature type="transmembrane region" description="Helical" evidence="7">
    <location>
        <begin position="174"/>
        <end position="194"/>
    </location>
</feature>
<evidence type="ECO:0000313" key="9">
    <source>
        <dbReference type="EMBL" id="QGP92757.1"/>
    </source>
</evidence>
<comment type="similarity">
    <text evidence="2">Belongs to the DedA family.</text>
</comment>
<name>A0A6I5ZT93_9FIRM</name>
<evidence type="ECO:0000256" key="5">
    <source>
        <dbReference type="ARBA" id="ARBA00022989"/>
    </source>
</evidence>
<dbReference type="Pfam" id="PF09335">
    <property type="entry name" value="VTT_dom"/>
    <property type="match status" value="1"/>
</dbReference>
<evidence type="ECO:0000256" key="3">
    <source>
        <dbReference type="ARBA" id="ARBA00022475"/>
    </source>
</evidence>
<sequence length="200" mass="22190">MNFLAPIFLAITTAIASLGYTGIAIGMAIESACIPLPSEIILPFGGYLVSTGQLSFWGTVLAGTFGGTIGSIIAYLVGLRGGRPFLKKYGRYVFFSEKEFAAAEKWFQRYGEATVFFTRLMPVIRTFISLPAGIAAMPFGRFVIYTFLGSLPWSILLVYIGRQLGANWEALGPLFHRFDVVIVAGIILLVFLYWRRHRNR</sequence>
<feature type="transmembrane region" description="Helical" evidence="7">
    <location>
        <begin position="56"/>
        <end position="78"/>
    </location>
</feature>
<feature type="domain" description="VTT" evidence="8">
    <location>
        <begin position="36"/>
        <end position="162"/>
    </location>
</feature>
<evidence type="ECO:0000256" key="6">
    <source>
        <dbReference type="ARBA" id="ARBA00023136"/>
    </source>
</evidence>
<evidence type="ECO:0000256" key="1">
    <source>
        <dbReference type="ARBA" id="ARBA00004651"/>
    </source>
</evidence>
<dbReference type="RefSeq" id="WP_156276370.1">
    <property type="nucleotide sequence ID" value="NZ_CP046244.1"/>
</dbReference>
<dbReference type="InterPro" id="IPR032816">
    <property type="entry name" value="VTT_dom"/>
</dbReference>
<evidence type="ECO:0000259" key="8">
    <source>
        <dbReference type="Pfam" id="PF09335"/>
    </source>
</evidence>
<keyword evidence="4 7" id="KW-0812">Transmembrane</keyword>
<comment type="subcellular location">
    <subcellularLocation>
        <location evidence="1">Cell membrane</location>
        <topology evidence="1">Multi-pass membrane protein</topology>
    </subcellularLocation>
</comment>
<proteinExistence type="inferred from homology"/>
<dbReference type="PANTHER" id="PTHR42709">
    <property type="entry name" value="ALKALINE PHOSPHATASE LIKE PROTEIN"/>
    <property type="match status" value="1"/>
</dbReference>
<keyword evidence="6 7" id="KW-0472">Membrane</keyword>
<protein>
    <submittedName>
        <fullName evidence="9">Putative membrane protein</fullName>
    </submittedName>
</protein>
<keyword evidence="3" id="KW-1003">Cell membrane</keyword>
<dbReference type="OrthoDB" id="9813426at2"/>
<gene>
    <name evidence="9" type="ORF">MGLY_21470</name>
</gene>
<dbReference type="GO" id="GO:0005886">
    <property type="term" value="C:plasma membrane"/>
    <property type="evidence" value="ECO:0007669"/>
    <property type="project" value="UniProtKB-SubCell"/>
</dbReference>
<dbReference type="AlphaFoldDB" id="A0A6I5ZT93"/>
<keyword evidence="5 7" id="KW-1133">Transmembrane helix</keyword>
<evidence type="ECO:0000313" key="10">
    <source>
        <dbReference type="Proteomes" id="UP000425916"/>
    </source>
</evidence>
<accession>A0A6I5ZT93</accession>
<evidence type="ECO:0000256" key="2">
    <source>
        <dbReference type="ARBA" id="ARBA00010792"/>
    </source>
</evidence>
<dbReference type="EMBL" id="CP046244">
    <property type="protein sequence ID" value="QGP92757.1"/>
    <property type="molecule type" value="Genomic_DNA"/>
</dbReference>
<evidence type="ECO:0000256" key="7">
    <source>
        <dbReference type="SAM" id="Phobius"/>
    </source>
</evidence>
<feature type="transmembrane region" description="Helical" evidence="7">
    <location>
        <begin position="142"/>
        <end position="162"/>
    </location>
</feature>
<dbReference type="Proteomes" id="UP000425916">
    <property type="component" value="Chromosome"/>
</dbReference>
<dbReference type="InterPro" id="IPR051311">
    <property type="entry name" value="DedA_domain"/>
</dbReference>
<reference evidence="9 10" key="1">
    <citation type="submission" date="2019-11" db="EMBL/GenBank/DDBJ databases">
        <title>Genome sequence of Moorella glycerini DSM11254.</title>
        <authorList>
            <person name="Poehlein A."/>
            <person name="Boeer T."/>
            <person name="Daniel R."/>
        </authorList>
    </citation>
    <scope>NUCLEOTIDE SEQUENCE [LARGE SCALE GENOMIC DNA]</scope>
    <source>
        <strain evidence="9 10">DSM 11254</strain>
    </source>
</reference>
<evidence type="ECO:0000256" key="4">
    <source>
        <dbReference type="ARBA" id="ARBA00022692"/>
    </source>
</evidence>
<dbReference type="PANTHER" id="PTHR42709:SF6">
    <property type="entry name" value="UNDECAPRENYL PHOSPHATE TRANSPORTER A"/>
    <property type="match status" value="1"/>
</dbReference>
<keyword evidence="10" id="KW-1185">Reference proteome</keyword>
<organism evidence="9 10">
    <name type="scientific">Neomoorella glycerini</name>
    <dbReference type="NCBI Taxonomy" id="55779"/>
    <lineage>
        <taxon>Bacteria</taxon>
        <taxon>Bacillati</taxon>
        <taxon>Bacillota</taxon>
        <taxon>Clostridia</taxon>
        <taxon>Neomoorellales</taxon>
        <taxon>Neomoorellaceae</taxon>
        <taxon>Neomoorella</taxon>
    </lineage>
</organism>